<keyword evidence="1" id="KW-0812">Transmembrane</keyword>
<evidence type="ECO:0000256" key="1">
    <source>
        <dbReference type="SAM" id="Phobius"/>
    </source>
</evidence>
<sequence length="81" mass="9615">MIWIPYVIIVYGCSLKYKVFSKFGDYSYGIYIYSFLIQQLILLNYNDISPISLFLTSMIFTLLLSIFSYHLLEKPILNLKR</sequence>
<accession>W8VT71</accession>
<reference evidence="2" key="1">
    <citation type="journal article" date="2014" name="Arch. Microbiol.">
        <title>A gene cluster for the synthesis of serotype g-specific polysaccharide antigen in Aggregatibacter actinomycetemcomitans.</title>
        <authorList>
            <person name="Tsuzukibashi O."/>
            <person name="Saito M."/>
            <person name="Kobayashi T."/>
            <person name="Umezawa K."/>
            <person name="Nagahama F."/>
            <person name="Hiroi T."/>
            <person name="Hirasawa M."/>
            <person name="Takada K."/>
        </authorList>
    </citation>
    <scope>NUCLEOTIDE SEQUENCE</scope>
    <source>
        <strain evidence="2">NUM-Aa 4039</strain>
    </source>
</reference>
<keyword evidence="1" id="KW-1133">Transmembrane helix</keyword>
<feature type="transmembrane region" description="Helical" evidence="1">
    <location>
        <begin position="26"/>
        <end position="45"/>
    </location>
</feature>
<keyword evidence="1" id="KW-0472">Membrane</keyword>
<protein>
    <submittedName>
        <fullName evidence="2">Uncharacterized protein</fullName>
    </submittedName>
</protein>
<evidence type="ECO:0000313" key="2">
    <source>
        <dbReference type="EMBL" id="BAO56815.1"/>
    </source>
</evidence>
<dbReference type="AlphaFoldDB" id="W8VT71"/>
<dbReference type="EMBL" id="AB777477">
    <property type="protein sequence ID" value="BAO56815.1"/>
    <property type="molecule type" value="Genomic_DNA"/>
</dbReference>
<organism evidence="2">
    <name type="scientific">Aggregatibacter actinomycetemcomitans</name>
    <name type="common">Actinobacillus actinomycetemcomitans</name>
    <name type="synonym">Haemophilus actinomycetemcomitans</name>
    <dbReference type="NCBI Taxonomy" id="714"/>
    <lineage>
        <taxon>Bacteria</taxon>
        <taxon>Pseudomonadati</taxon>
        <taxon>Pseudomonadota</taxon>
        <taxon>Gammaproteobacteria</taxon>
        <taxon>Pasteurellales</taxon>
        <taxon>Pasteurellaceae</taxon>
        <taxon>Aggregatibacter</taxon>
    </lineage>
</organism>
<proteinExistence type="predicted"/>
<name>W8VT71_AGGAC</name>
<feature type="transmembrane region" description="Helical" evidence="1">
    <location>
        <begin position="51"/>
        <end position="72"/>
    </location>
</feature>